<evidence type="ECO:0000313" key="4">
    <source>
        <dbReference type="Proteomes" id="UP000276103"/>
    </source>
</evidence>
<comment type="caution">
    <text evidence="3">The sequence shown here is derived from an EMBL/GenBank/DDBJ whole genome shotgun (WGS) entry which is preliminary data.</text>
</comment>
<protein>
    <recommendedName>
        <fullName evidence="2">Pepco domain-containing protein</fullName>
    </recommendedName>
</protein>
<sequence length="132" mass="14061">MSETSSESIWIVTDEPAEMLSRETGSKNGYFSGTGNWGDETGQETTGSKGVAGAVKVSTQKLEQEMTHFLQVVGRLFNSAEQQAKVNSGMQLAEIELSVEISGEGEVKLIGNGAKASGKGAIKLTFKRQDSK</sequence>
<proteinExistence type="predicted"/>
<dbReference type="AlphaFoldDB" id="A0A3S1CVQ7"/>
<dbReference type="Proteomes" id="UP000276103">
    <property type="component" value="Unassembled WGS sequence"/>
</dbReference>
<accession>A0A3S1CVQ7</accession>
<dbReference type="InterPro" id="IPR056947">
    <property type="entry name" value="Pepco_dom"/>
</dbReference>
<name>A0A3S1CVQ7_ANAVA</name>
<reference evidence="3 4" key="1">
    <citation type="journal article" date="2019" name="Genome Biol. Evol.">
        <title>Day and night: Metabolic profiles and evolutionary relationships of six axenic non-marine cyanobacteria.</title>
        <authorList>
            <person name="Will S.E."/>
            <person name="Henke P."/>
            <person name="Boedeker C."/>
            <person name="Huang S."/>
            <person name="Brinkmann H."/>
            <person name="Rohde M."/>
            <person name="Jarek M."/>
            <person name="Friedl T."/>
            <person name="Seufert S."/>
            <person name="Schumacher M."/>
            <person name="Overmann J."/>
            <person name="Neumann-Schaal M."/>
            <person name="Petersen J."/>
        </authorList>
    </citation>
    <scope>NUCLEOTIDE SEQUENCE [LARGE SCALE GENOMIC DNA]</scope>
    <source>
        <strain evidence="3 4">SAG 1403-4b</strain>
    </source>
</reference>
<organism evidence="3 4">
    <name type="scientific">Trichormus variabilis SAG 1403-4b</name>
    <dbReference type="NCBI Taxonomy" id="447716"/>
    <lineage>
        <taxon>Bacteria</taxon>
        <taxon>Bacillati</taxon>
        <taxon>Cyanobacteriota</taxon>
        <taxon>Cyanophyceae</taxon>
        <taxon>Nostocales</taxon>
        <taxon>Nostocaceae</taxon>
        <taxon>Trichormus</taxon>
    </lineage>
</organism>
<evidence type="ECO:0000256" key="1">
    <source>
        <dbReference type="SAM" id="MobiDB-lite"/>
    </source>
</evidence>
<gene>
    <name evidence="3" type="ORF">DSM107003_11180</name>
</gene>
<evidence type="ECO:0000313" key="3">
    <source>
        <dbReference type="EMBL" id="RUS99099.1"/>
    </source>
</evidence>
<keyword evidence="4" id="KW-1185">Reference proteome</keyword>
<dbReference type="OrthoDB" id="573248at2"/>
<dbReference type="EMBL" id="RSCM01000002">
    <property type="protein sequence ID" value="RUS99099.1"/>
    <property type="molecule type" value="Genomic_DNA"/>
</dbReference>
<evidence type="ECO:0000259" key="2">
    <source>
        <dbReference type="Pfam" id="PF24393"/>
    </source>
</evidence>
<feature type="domain" description="Pepco" evidence="2">
    <location>
        <begin position="9"/>
        <end position="128"/>
    </location>
</feature>
<dbReference type="RefSeq" id="WP_127052674.1">
    <property type="nucleotide sequence ID" value="NZ_RSCM01000002.1"/>
</dbReference>
<dbReference type="Pfam" id="PF24393">
    <property type="entry name" value="Pepco"/>
    <property type="match status" value="1"/>
</dbReference>
<feature type="region of interest" description="Disordered" evidence="1">
    <location>
        <begin position="1"/>
        <end position="49"/>
    </location>
</feature>